<protein>
    <submittedName>
        <fullName evidence="3">Tripartite tricarboxylate transporter family receptor</fullName>
    </submittedName>
</protein>
<sequence>MKNWRLKGVALGLAALLLVLTLSLAGCGGSEQAKEGTKGSSQGENKAAIDYPTKPVEMTVLFGAGSGADLLARKVAEIAGKELGQPISVVNRTGAGGATGYTYVKGQKADGYNIVWNSNSINTAYHAGNMNFDYKAFSGVAELTTEPVSIAVKADAPWKDINEFIDYAKKNPGKVRIGNSGKGSFTHLAAVALENKTGVKFTHVPFGQGLAVSSLLGGQIEASSQLPAEIMSQVKAGQVRILAVTGEERLKVLPDVPTFKEKGIDLTLSLWRGIAVPAGTPEAVISKLEAAMKKVTENEEFKKFAAEMGANIEFRSAKDFDKFIAQQDQELASLMEQIGMKKQ</sequence>
<dbReference type="PROSITE" id="PS51257">
    <property type="entry name" value="PROKAR_LIPOPROTEIN"/>
    <property type="match status" value="1"/>
</dbReference>
<dbReference type="PANTHER" id="PTHR42928">
    <property type="entry name" value="TRICARBOXYLATE-BINDING PROTEIN"/>
    <property type="match status" value="1"/>
</dbReference>
<dbReference type="OrthoDB" id="8880247at2"/>
<evidence type="ECO:0000313" key="4">
    <source>
        <dbReference type="Proteomes" id="UP000425916"/>
    </source>
</evidence>
<dbReference type="SUPFAM" id="SSF53850">
    <property type="entry name" value="Periplasmic binding protein-like II"/>
    <property type="match status" value="1"/>
</dbReference>
<dbReference type="InterPro" id="IPR042100">
    <property type="entry name" value="Bug_dom1"/>
</dbReference>
<feature type="signal peptide" evidence="2">
    <location>
        <begin position="1"/>
        <end position="25"/>
    </location>
</feature>
<dbReference type="PANTHER" id="PTHR42928:SF5">
    <property type="entry name" value="BLR1237 PROTEIN"/>
    <property type="match status" value="1"/>
</dbReference>
<dbReference type="PIRSF" id="PIRSF017082">
    <property type="entry name" value="YflP"/>
    <property type="match status" value="1"/>
</dbReference>
<feature type="chain" id="PRO_5039442917" evidence="2">
    <location>
        <begin position="26"/>
        <end position="343"/>
    </location>
</feature>
<keyword evidence="2" id="KW-0732">Signal</keyword>
<dbReference type="EMBL" id="CP046244">
    <property type="protein sequence ID" value="QGP91493.1"/>
    <property type="molecule type" value="Genomic_DNA"/>
</dbReference>
<dbReference type="CDD" id="cd07012">
    <property type="entry name" value="PBP2_Bug_TTT"/>
    <property type="match status" value="1"/>
</dbReference>
<keyword evidence="4" id="KW-1185">Reference proteome</keyword>
<comment type="similarity">
    <text evidence="1">Belongs to the UPF0065 (bug) family.</text>
</comment>
<reference evidence="3 4" key="1">
    <citation type="submission" date="2019-11" db="EMBL/GenBank/DDBJ databases">
        <title>Genome sequence of Moorella glycerini DSM11254.</title>
        <authorList>
            <person name="Poehlein A."/>
            <person name="Boeer T."/>
            <person name="Daniel R."/>
        </authorList>
    </citation>
    <scope>NUCLEOTIDE SEQUENCE [LARGE SCALE GENOMIC DNA]</scope>
    <source>
        <strain evidence="3 4">DSM 11254</strain>
    </source>
</reference>
<evidence type="ECO:0000256" key="1">
    <source>
        <dbReference type="ARBA" id="ARBA00006987"/>
    </source>
</evidence>
<dbReference type="AlphaFoldDB" id="A0A6I5ZNQ1"/>
<name>A0A6I5ZNQ1_9FIRM</name>
<dbReference type="Gene3D" id="3.40.190.10">
    <property type="entry name" value="Periplasmic binding protein-like II"/>
    <property type="match status" value="1"/>
</dbReference>
<keyword evidence="3" id="KW-0675">Receptor</keyword>
<evidence type="ECO:0000256" key="2">
    <source>
        <dbReference type="SAM" id="SignalP"/>
    </source>
</evidence>
<dbReference type="RefSeq" id="WP_156272001.1">
    <property type="nucleotide sequence ID" value="NZ_CP046244.1"/>
</dbReference>
<evidence type="ECO:0000313" key="3">
    <source>
        <dbReference type="EMBL" id="QGP91493.1"/>
    </source>
</evidence>
<organism evidence="3 4">
    <name type="scientific">Neomoorella glycerini</name>
    <dbReference type="NCBI Taxonomy" id="55779"/>
    <lineage>
        <taxon>Bacteria</taxon>
        <taxon>Bacillati</taxon>
        <taxon>Bacillota</taxon>
        <taxon>Clostridia</taxon>
        <taxon>Neomoorellales</taxon>
        <taxon>Neomoorellaceae</taxon>
        <taxon>Neomoorella</taxon>
    </lineage>
</organism>
<dbReference type="Gene3D" id="3.40.190.150">
    <property type="entry name" value="Bordetella uptake gene, domain 1"/>
    <property type="match status" value="1"/>
</dbReference>
<dbReference type="Pfam" id="PF03401">
    <property type="entry name" value="TctC"/>
    <property type="match status" value="1"/>
</dbReference>
<gene>
    <name evidence="3" type="ORF">MGLY_08280</name>
</gene>
<dbReference type="InterPro" id="IPR005064">
    <property type="entry name" value="BUG"/>
</dbReference>
<proteinExistence type="inferred from homology"/>
<accession>A0A6I5ZNQ1</accession>
<dbReference type="Proteomes" id="UP000425916">
    <property type="component" value="Chromosome"/>
</dbReference>